<evidence type="ECO:0000259" key="5">
    <source>
        <dbReference type="PROSITE" id="PS50977"/>
    </source>
</evidence>
<dbReference type="PANTHER" id="PTHR30055">
    <property type="entry name" value="HTH-TYPE TRANSCRIPTIONAL REGULATOR RUTR"/>
    <property type="match status" value="1"/>
</dbReference>
<accession>A0A7K3U797</accession>
<organism evidence="6 7">
    <name type="scientific">Rhizobium phaseoli</name>
    <dbReference type="NCBI Taxonomy" id="396"/>
    <lineage>
        <taxon>Bacteria</taxon>
        <taxon>Pseudomonadati</taxon>
        <taxon>Pseudomonadota</taxon>
        <taxon>Alphaproteobacteria</taxon>
        <taxon>Hyphomicrobiales</taxon>
        <taxon>Rhizobiaceae</taxon>
        <taxon>Rhizobium/Agrobacterium group</taxon>
        <taxon>Rhizobium</taxon>
    </lineage>
</organism>
<feature type="DNA-binding region" description="H-T-H motif" evidence="4">
    <location>
        <begin position="38"/>
        <end position="57"/>
    </location>
</feature>
<keyword evidence="3" id="KW-0804">Transcription</keyword>
<dbReference type="AlphaFoldDB" id="A0A7K3U797"/>
<dbReference type="SUPFAM" id="SSF46689">
    <property type="entry name" value="Homeodomain-like"/>
    <property type="match status" value="1"/>
</dbReference>
<keyword evidence="1" id="KW-0805">Transcription regulation</keyword>
<dbReference type="InterPro" id="IPR009057">
    <property type="entry name" value="Homeodomain-like_sf"/>
</dbReference>
<comment type="caution">
    <text evidence="6">The sequence shown here is derived from an EMBL/GenBank/DDBJ whole genome shotgun (WGS) entry which is preliminary data.</text>
</comment>
<gene>
    <name evidence="6" type="ORF">GR197_03280</name>
</gene>
<evidence type="ECO:0000256" key="4">
    <source>
        <dbReference type="PROSITE-ProRule" id="PRU00335"/>
    </source>
</evidence>
<evidence type="ECO:0000256" key="1">
    <source>
        <dbReference type="ARBA" id="ARBA00023015"/>
    </source>
</evidence>
<dbReference type="Gene3D" id="1.10.357.10">
    <property type="entry name" value="Tetracycline Repressor, domain 2"/>
    <property type="match status" value="1"/>
</dbReference>
<evidence type="ECO:0000313" key="6">
    <source>
        <dbReference type="EMBL" id="NEJ69567.1"/>
    </source>
</evidence>
<dbReference type="GO" id="GO:0003700">
    <property type="term" value="F:DNA-binding transcription factor activity"/>
    <property type="evidence" value="ECO:0007669"/>
    <property type="project" value="TreeGrafter"/>
</dbReference>
<keyword evidence="2 4" id="KW-0238">DNA-binding</keyword>
<dbReference type="InterPro" id="IPR050109">
    <property type="entry name" value="HTH-type_TetR-like_transc_reg"/>
</dbReference>
<proteinExistence type="predicted"/>
<dbReference type="EMBL" id="WUFT01000002">
    <property type="protein sequence ID" value="NEJ69567.1"/>
    <property type="molecule type" value="Genomic_DNA"/>
</dbReference>
<name>A0A7K3U797_9HYPH</name>
<dbReference type="PANTHER" id="PTHR30055:SF234">
    <property type="entry name" value="HTH-TYPE TRANSCRIPTIONAL REGULATOR BETI"/>
    <property type="match status" value="1"/>
</dbReference>
<dbReference type="Pfam" id="PF00440">
    <property type="entry name" value="TetR_N"/>
    <property type="match status" value="1"/>
</dbReference>
<reference evidence="6 7" key="1">
    <citation type="submission" date="2019-12" db="EMBL/GenBank/DDBJ databases">
        <title>Rhizobium genotypes associated with high levels of biological nitrogen fixation by grain legumes in a temperate-maritime cropping system.</title>
        <authorList>
            <person name="Maluk M."/>
            <person name="Francesc Ferrando Molina F."/>
            <person name="Lopez Del Egido L."/>
            <person name="Lafos M."/>
            <person name="Langarica-Fuentes A."/>
            <person name="Gebre Yohannes G."/>
            <person name="Young M.W."/>
            <person name="Martin P."/>
            <person name="Gantlett R."/>
            <person name="Kenicer G."/>
            <person name="Hawes C."/>
            <person name="Begg G.S."/>
            <person name="Quilliam R.S."/>
            <person name="Squire G.R."/>
            <person name="Poole P.S."/>
            <person name="Young P.W."/>
            <person name="Iannetta P.M."/>
            <person name="James E.K."/>
        </authorList>
    </citation>
    <scope>NUCLEOTIDE SEQUENCE [LARGE SCALE GENOMIC DNA]</scope>
    <source>
        <strain evidence="6 7">JHI366</strain>
    </source>
</reference>
<dbReference type="InterPro" id="IPR001647">
    <property type="entry name" value="HTH_TetR"/>
</dbReference>
<dbReference type="PRINTS" id="PR00455">
    <property type="entry name" value="HTHTETR"/>
</dbReference>
<sequence length="210" mass="23896">MAQKATAGLRERQKQQRRDAIMESARLLFERQGIEDCSMATIAAEAGVSTPTVFNYFGSRDELLLAIILQGHQNAIADYRSQPRKFTSLADDVCELLTGFTTRSLEIFSKRVWRYADSTAIRYPESEFVQRYGQIDITLTKIIEDLLVARASRTRRGDGFAAGTLASVIYNHWNCHCIAYIKDEQMTIEEHLSTLLAQIRHLLDLIFAED</sequence>
<dbReference type="GO" id="GO:0000976">
    <property type="term" value="F:transcription cis-regulatory region binding"/>
    <property type="evidence" value="ECO:0007669"/>
    <property type="project" value="TreeGrafter"/>
</dbReference>
<protein>
    <submittedName>
        <fullName evidence="6">TetR family transcriptional regulator</fullName>
    </submittedName>
</protein>
<evidence type="ECO:0000256" key="3">
    <source>
        <dbReference type="ARBA" id="ARBA00023163"/>
    </source>
</evidence>
<feature type="domain" description="HTH tetR-type" evidence="5">
    <location>
        <begin position="15"/>
        <end position="75"/>
    </location>
</feature>
<evidence type="ECO:0000256" key="2">
    <source>
        <dbReference type="ARBA" id="ARBA00023125"/>
    </source>
</evidence>
<dbReference type="RefSeq" id="WP_164006604.1">
    <property type="nucleotide sequence ID" value="NZ_WUFT01000002.1"/>
</dbReference>
<dbReference type="PROSITE" id="PS50977">
    <property type="entry name" value="HTH_TETR_2"/>
    <property type="match status" value="1"/>
</dbReference>
<dbReference type="Proteomes" id="UP000471753">
    <property type="component" value="Unassembled WGS sequence"/>
</dbReference>
<evidence type="ECO:0000313" key="7">
    <source>
        <dbReference type="Proteomes" id="UP000471753"/>
    </source>
</evidence>